<dbReference type="InterPro" id="IPR029039">
    <property type="entry name" value="Flavoprotein-like_sf"/>
</dbReference>
<dbReference type="Pfam" id="PF03358">
    <property type="entry name" value="FMN_red"/>
    <property type="match status" value="1"/>
</dbReference>
<accession>A0ABQ3K5Y7</accession>
<dbReference type="EMBL" id="BNAW01000003">
    <property type="protein sequence ID" value="GHF99293.1"/>
    <property type="molecule type" value="Genomic_DNA"/>
</dbReference>
<dbReference type="Proteomes" id="UP000649955">
    <property type="component" value="Unassembled WGS sequence"/>
</dbReference>
<dbReference type="Gene3D" id="3.40.50.360">
    <property type="match status" value="1"/>
</dbReference>
<dbReference type="SUPFAM" id="SSF52218">
    <property type="entry name" value="Flavoproteins"/>
    <property type="match status" value="1"/>
</dbReference>
<dbReference type="InterPro" id="IPR037401">
    <property type="entry name" value="SnoaL-like"/>
</dbReference>
<keyword evidence="4" id="KW-1185">Reference proteome</keyword>
<dbReference type="InterPro" id="IPR005025">
    <property type="entry name" value="FMN_Rdtase-like_dom"/>
</dbReference>
<reference evidence="4" key="1">
    <citation type="journal article" date="2019" name="Int. J. Syst. Evol. Microbiol.">
        <title>The Global Catalogue of Microorganisms (GCM) 10K type strain sequencing project: providing services to taxonomists for standard genome sequencing and annotation.</title>
        <authorList>
            <consortium name="The Broad Institute Genomics Platform"/>
            <consortium name="The Broad Institute Genome Sequencing Center for Infectious Disease"/>
            <person name="Wu L."/>
            <person name="Ma J."/>
        </authorList>
    </citation>
    <scope>NUCLEOTIDE SEQUENCE [LARGE SCALE GENOMIC DNA]</scope>
    <source>
        <strain evidence="4">CGMCC 4.7680</strain>
    </source>
</reference>
<gene>
    <name evidence="3" type="ORF">GCM10017567_12750</name>
</gene>
<protein>
    <submittedName>
        <fullName evidence="3">FMN reductase</fullName>
    </submittedName>
</protein>
<dbReference type="SUPFAM" id="SSF54427">
    <property type="entry name" value="NTF2-like"/>
    <property type="match status" value="1"/>
</dbReference>
<name>A0ABQ3K5Y7_9PSEU</name>
<sequence>MIKIGIVLGSTRPGRLGDQVARWVHERAARRSDAEFAVLDLRDHPLPHLEEPPGFSGQYRDDRTRAFAAAVASCDGFVFVTPEYNHSVPGVLKNALDHVSVEWNSKAAGFVSYGGVGGARSVEQLRLVCGALQLADVAPQVTLPLATEFADHAVFAPGDHQLTALDTLLDHVVAWSTALAPLRGGDAEAAIRRRLDEVIEALRAKDLDALRRVYAPDVVSFDVEPPLQHAGVDAKLKNWAKVFTAFEKVDYELRDLEITVGAGLAVGHGFGRVSGTLENGVVTDGMWVRATFVFRRTGDDWVIVHDQASVPLDLATGQGCTGLEPEK</sequence>
<organism evidence="3 4">
    <name type="scientific">Amycolatopsis bullii</name>
    <dbReference type="NCBI Taxonomy" id="941987"/>
    <lineage>
        <taxon>Bacteria</taxon>
        <taxon>Bacillati</taxon>
        <taxon>Actinomycetota</taxon>
        <taxon>Actinomycetes</taxon>
        <taxon>Pseudonocardiales</taxon>
        <taxon>Pseudonocardiaceae</taxon>
        <taxon>Amycolatopsis</taxon>
    </lineage>
</organism>
<dbReference type="InterPro" id="IPR032710">
    <property type="entry name" value="NTF2-like_dom_sf"/>
</dbReference>
<feature type="domain" description="NADPH-dependent FMN reductase-like" evidence="1">
    <location>
        <begin position="2"/>
        <end position="146"/>
    </location>
</feature>
<dbReference type="PANTHER" id="PTHR30543:SF21">
    <property type="entry name" value="NAD(P)H-DEPENDENT FMN REDUCTASE LOT6"/>
    <property type="match status" value="1"/>
</dbReference>
<dbReference type="Pfam" id="PF13474">
    <property type="entry name" value="SnoaL_3"/>
    <property type="match status" value="1"/>
</dbReference>
<dbReference type="PANTHER" id="PTHR30543">
    <property type="entry name" value="CHROMATE REDUCTASE"/>
    <property type="match status" value="1"/>
</dbReference>
<dbReference type="RefSeq" id="WP_191307133.1">
    <property type="nucleotide sequence ID" value="NZ_BNAW01000003.1"/>
</dbReference>
<comment type="caution">
    <text evidence="3">The sequence shown here is derived from an EMBL/GenBank/DDBJ whole genome shotgun (WGS) entry which is preliminary data.</text>
</comment>
<evidence type="ECO:0000259" key="2">
    <source>
        <dbReference type="Pfam" id="PF13474"/>
    </source>
</evidence>
<dbReference type="InterPro" id="IPR050712">
    <property type="entry name" value="NAD(P)H-dep_reductase"/>
</dbReference>
<evidence type="ECO:0000313" key="3">
    <source>
        <dbReference type="EMBL" id="GHF99293.1"/>
    </source>
</evidence>
<evidence type="ECO:0000259" key="1">
    <source>
        <dbReference type="Pfam" id="PF03358"/>
    </source>
</evidence>
<proteinExistence type="predicted"/>
<evidence type="ECO:0000313" key="4">
    <source>
        <dbReference type="Proteomes" id="UP000649955"/>
    </source>
</evidence>
<feature type="domain" description="SnoaL-like" evidence="2">
    <location>
        <begin position="191"/>
        <end position="312"/>
    </location>
</feature>
<dbReference type="Gene3D" id="3.10.450.50">
    <property type="match status" value="1"/>
</dbReference>